<gene>
    <name evidence="4" type="primary">LOC101577899</name>
</gene>
<reference evidence="4" key="1">
    <citation type="submission" date="2025-08" db="UniProtKB">
        <authorList>
            <consortium name="RefSeq"/>
        </authorList>
    </citation>
    <scope>IDENTIFICATION</scope>
</reference>
<sequence length="112" mass="12257">MAVVFTVCSGLGKNNLTHWVTAAVCLPGPRTHMVLWRRGCPQCTPATSKESLPLLFQLIYPHTGCVHGRQTASLCGKKQEGISKAIKRAQIMGLMQVMCKGPAYLRDLKFAT</sequence>
<evidence type="ECO:0000256" key="2">
    <source>
        <dbReference type="ARBA" id="ARBA00023274"/>
    </source>
</evidence>
<proteinExistence type="predicted"/>
<evidence type="ECO:0000313" key="4">
    <source>
        <dbReference type="RefSeq" id="XP_023555536.1"/>
    </source>
</evidence>
<dbReference type="GO" id="GO:0003735">
    <property type="term" value="F:structural constituent of ribosome"/>
    <property type="evidence" value="ECO:0007669"/>
    <property type="project" value="InterPro"/>
</dbReference>
<evidence type="ECO:0000313" key="3">
    <source>
        <dbReference type="Proteomes" id="UP000515203"/>
    </source>
</evidence>
<dbReference type="GO" id="GO:0005739">
    <property type="term" value="C:mitochondrion"/>
    <property type="evidence" value="ECO:0007669"/>
    <property type="project" value="UniProtKB-ARBA"/>
</dbReference>
<keyword evidence="2" id="KW-0687">Ribonucleoprotein</keyword>
<dbReference type="Gene3D" id="4.10.640.10">
    <property type="entry name" value="Ribosomal protein S18"/>
    <property type="match status" value="1"/>
</dbReference>
<dbReference type="GO" id="GO:0005840">
    <property type="term" value="C:ribosome"/>
    <property type="evidence" value="ECO:0007669"/>
    <property type="project" value="UniProtKB-KW"/>
</dbReference>
<name>A0A6P6D639_OCTDE</name>
<dbReference type="GO" id="GO:0006412">
    <property type="term" value="P:translation"/>
    <property type="evidence" value="ECO:0007669"/>
    <property type="project" value="InterPro"/>
</dbReference>
<dbReference type="AlphaFoldDB" id="A0A6P6D639"/>
<dbReference type="GO" id="GO:1990904">
    <property type="term" value="C:ribonucleoprotein complex"/>
    <property type="evidence" value="ECO:0007669"/>
    <property type="project" value="UniProtKB-KW"/>
</dbReference>
<evidence type="ECO:0000256" key="1">
    <source>
        <dbReference type="ARBA" id="ARBA00022980"/>
    </source>
</evidence>
<accession>A0A6P6D639</accession>
<dbReference type="SUPFAM" id="SSF46911">
    <property type="entry name" value="Ribosomal protein S18"/>
    <property type="match status" value="1"/>
</dbReference>
<protein>
    <submittedName>
        <fullName evidence="4">28S ribosomal protein S18c, mitochondrial-like isoform X2</fullName>
    </submittedName>
</protein>
<keyword evidence="1" id="KW-0689">Ribosomal protein</keyword>
<dbReference type="InterPro" id="IPR036870">
    <property type="entry name" value="Ribosomal_bS18_sf"/>
</dbReference>
<dbReference type="Pfam" id="PF01084">
    <property type="entry name" value="Ribosomal_S18"/>
    <property type="match status" value="1"/>
</dbReference>
<keyword evidence="3" id="KW-1185">Reference proteome</keyword>
<organism evidence="3 4">
    <name type="scientific">Octodon degus</name>
    <name type="common">Degu</name>
    <name type="synonym">Sciurus degus</name>
    <dbReference type="NCBI Taxonomy" id="10160"/>
    <lineage>
        <taxon>Eukaryota</taxon>
        <taxon>Metazoa</taxon>
        <taxon>Chordata</taxon>
        <taxon>Craniata</taxon>
        <taxon>Vertebrata</taxon>
        <taxon>Euteleostomi</taxon>
        <taxon>Mammalia</taxon>
        <taxon>Eutheria</taxon>
        <taxon>Euarchontoglires</taxon>
        <taxon>Glires</taxon>
        <taxon>Rodentia</taxon>
        <taxon>Hystricomorpha</taxon>
        <taxon>Octodontidae</taxon>
        <taxon>Octodon</taxon>
    </lineage>
</organism>
<dbReference type="RefSeq" id="XP_023555536.1">
    <property type="nucleotide sequence ID" value="XM_023699768.1"/>
</dbReference>
<dbReference type="GeneID" id="101577899"/>
<dbReference type="Proteomes" id="UP000515203">
    <property type="component" value="Unplaced"/>
</dbReference>
<dbReference type="InterPro" id="IPR001648">
    <property type="entry name" value="Ribosomal_bS18"/>
</dbReference>